<accession>A0A553HZX7</accession>
<dbReference type="InterPro" id="IPR001680">
    <property type="entry name" value="WD40_rpt"/>
</dbReference>
<dbReference type="SUPFAM" id="SSF50978">
    <property type="entry name" value="WD40 repeat-like"/>
    <property type="match status" value="1"/>
</dbReference>
<dbReference type="GO" id="GO:0003824">
    <property type="term" value="F:catalytic activity"/>
    <property type="evidence" value="ECO:0007669"/>
    <property type="project" value="InterPro"/>
</dbReference>
<dbReference type="PROSITE" id="PS50082">
    <property type="entry name" value="WD_REPEATS_2"/>
    <property type="match status" value="2"/>
</dbReference>
<evidence type="ECO:0000313" key="5">
    <source>
        <dbReference type="Proteomes" id="UP000319160"/>
    </source>
</evidence>
<dbReference type="OrthoDB" id="538223at2759"/>
<name>A0A553HZX7_9PEZI</name>
<feature type="repeat" description="WD" evidence="2">
    <location>
        <begin position="965"/>
        <end position="1006"/>
    </location>
</feature>
<protein>
    <recommendedName>
        <fullName evidence="3">NACHT domain-containing protein</fullName>
    </recommendedName>
</protein>
<dbReference type="Pfam" id="PF00400">
    <property type="entry name" value="WD40"/>
    <property type="match status" value="4"/>
</dbReference>
<dbReference type="PROSITE" id="PS50294">
    <property type="entry name" value="WD_REPEATS_REGION"/>
    <property type="match status" value="2"/>
</dbReference>
<dbReference type="InterPro" id="IPR056884">
    <property type="entry name" value="NPHP3-like_N"/>
</dbReference>
<dbReference type="Gene3D" id="3.40.50.300">
    <property type="entry name" value="P-loop containing nucleotide triphosphate hydrolases"/>
    <property type="match status" value="1"/>
</dbReference>
<feature type="domain" description="NACHT" evidence="3">
    <location>
        <begin position="426"/>
        <end position="574"/>
    </location>
</feature>
<evidence type="ECO:0000259" key="3">
    <source>
        <dbReference type="PROSITE" id="PS50837"/>
    </source>
</evidence>
<dbReference type="GO" id="GO:0009116">
    <property type="term" value="P:nucleoside metabolic process"/>
    <property type="evidence" value="ECO:0007669"/>
    <property type="project" value="InterPro"/>
</dbReference>
<dbReference type="PANTHER" id="PTHR46082:SF11">
    <property type="entry name" value="AAA+ ATPASE DOMAIN-CONTAINING PROTEIN-RELATED"/>
    <property type="match status" value="1"/>
</dbReference>
<dbReference type="InterPro" id="IPR011047">
    <property type="entry name" value="Quinoprotein_ADH-like_sf"/>
</dbReference>
<proteinExistence type="predicted"/>
<sequence length="1691" mass="190144">MEAGSQSTEPTPAATTSIRHLSHEDYTVGWICALSTEHIAAVAFLDEKHGRPAIQDPNDDNSYTLGRYGDHNTVIAVLPSGEYGKSSAASVARDMLRSFPNLRIGLMVGIGGGAPNRNNDIRLGDVVVSTPTNGKGGVMQYDMGKDIQDKAFQISGYLDQPPRVLRTAVQDLQTEYTIDGHQLEQSIHTVLQRKPRIRKKYNRPSDDSDKLYRSNVLHNKELCCEAAANIDPSILVKRPQREAEDSLVVHYGLIASGDTLMKNAIVRDSLSEDEGVLCFEMEAAGLMNHFPCLVVRGICDYSDTHKNKQWQDYAAMTATAYAKDLLIRMPTRGVHNEHTIVDHLRQLGQDLEVIDRKIVNIDERLARLNENAIDIDDKMTLNLLPIAHGATFDSHSEEYNRLCLPNTRVELLQTIYQWVDDQEREAVFWLNGMAGTGKSTISRTLSRAFSESRQLGASFFFKRGEADRSVAAKFFTTIAAQLSRTVPGIAHYIKIVLDDDPSIVQQSLSEQFQRLILEPLSNIPDNSQQQKTLLIVVDALDECDMENDIRVLIKLFSLARTKAPRLRIFVTSRPELPPRMGFDDLSGKYEKFILHEIRHSVIKKDIYTFLRHELSVSKAEYNKFMKDELRCLPSDWPTESNLKKLLNMTVPLFISAATICRFLFDYRLSGNPVRKLCLVLEQTASPPHSSKMNIYQPILAQMLKNLNDQEKEKALTEFRIIVGPIVVLATPLSASALARMLNIEEDIIHHRLDHLHSVLSVPRSVEEPIKLFHLSFRDFLLDPEKRERPGFCIDERETHRQLRINCIRVMEGSLTKDMCGLNWPGSVCPSSERVNGCLRPEVRYACQYWIHHTEQAGDFPRDNGEIYGFLKVHFLHWLEAMVLIGRIDEALKGQCLELSAFLDDVLRFMSTNMHIMRTAPLQIYSALIFAPTESFVRLMFHNDIPKYITQLPLAEPRWNACLHTLEGHKNWVFAVAFSSDGMLIASGSFDRTIIFFSTSTGSSKQVIQQPYLRSVSIALSPDGSRLVSVSKNNDEIQLWSVDTGALEQTENTSSDSIYFEPLLMFSPNGKHVILCTGHGILLWSMYTGKLQRSTVLPKITARFVTFSSNSQLIVTVSNKGLVSSWSVDTGTREKTMQLPIAETAKVIAISPDATLVATQGQWDSIRVWSTDTGKLLQTLPAYSLTQRCAFSPDSKLLATCHDFEIHLWSIKTGALQQILTQISGCLSLVFSPDATLLASGHQDGKVRLWSVHQTTEGDSGVIERKDRFTVIRFLAFSPDRSFLISENSGSNTVLLWNTTKDSSERILTREYNWLPEICISPDSQFIAITTLKFSNIRFDRVSLFSATTGSLLWSVEGYHIAFSPDSKVIAIVKRGHVRKRHTIQLWSNPGLLERRLEGQGLAHSLLRGLEDRNALKLLQKIHLKHKFEIKSITFSCDSQLIASVSDRSVQIWSIFGDLQKAIDGSWTFGVVVAFSPDSVVAFSPDSRLIAINNRFDNELLLVSTTNFQIHRRLSDLSQSKSARADGIVFSADSSLVAVALDGEICVWSVSTAQCLQTLDIKPFEVSRLSFDKRNEFLVSNIGTLRLHGEQLPNTMSDITSVTPDSTSDQLPVRGSLQRDYRKLCVGYGLSTDKCWITLNGENLLWLPVDFRPRLFDVSGSHIALGTKLKKLIIIGFSDNLLSDVWRLSDYS</sequence>
<organism evidence="4 5">
    <name type="scientific">Xylaria flabelliformis</name>
    <dbReference type="NCBI Taxonomy" id="2512241"/>
    <lineage>
        <taxon>Eukaryota</taxon>
        <taxon>Fungi</taxon>
        <taxon>Dikarya</taxon>
        <taxon>Ascomycota</taxon>
        <taxon>Pezizomycotina</taxon>
        <taxon>Sordariomycetes</taxon>
        <taxon>Xylariomycetidae</taxon>
        <taxon>Xylariales</taxon>
        <taxon>Xylariaceae</taxon>
        <taxon>Xylaria</taxon>
    </lineage>
</organism>
<keyword evidence="2" id="KW-0853">WD repeat</keyword>
<dbReference type="SMART" id="SM00320">
    <property type="entry name" value="WD40"/>
    <property type="match status" value="10"/>
</dbReference>
<dbReference type="PANTHER" id="PTHR46082">
    <property type="entry name" value="ATP/GTP-BINDING PROTEIN-RELATED"/>
    <property type="match status" value="1"/>
</dbReference>
<reference evidence="5" key="1">
    <citation type="submission" date="2019-06" db="EMBL/GenBank/DDBJ databases">
        <title>Draft genome sequence of the griseofulvin-producing fungus Xylaria cubensis strain G536.</title>
        <authorList>
            <person name="Mead M.E."/>
            <person name="Raja H.A."/>
            <person name="Steenwyk J.L."/>
            <person name="Knowles S.L."/>
            <person name="Oberlies N.H."/>
            <person name="Rokas A."/>
        </authorList>
    </citation>
    <scope>NUCLEOTIDE SEQUENCE [LARGE SCALE GENOMIC DNA]</scope>
    <source>
        <strain evidence="5">G536</strain>
    </source>
</reference>
<comment type="caution">
    <text evidence="4">The sequence shown here is derived from an EMBL/GenBank/DDBJ whole genome shotgun (WGS) entry which is preliminary data.</text>
</comment>
<dbReference type="InterPro" id="IPR027417">
    <property type="entry name" value="P-loop_NTPase"/>
</dbReference>
<dbReference type="Gene3D" id="2.130.10.10">
    <property type="entry name" value="YVTN repeat-like/Quinoprotein amine dehydrogenase"/>
    <property type="match status" value="4"/>
</dbReference>
<evidence type="ECO:0000256" key="1">
    <source>
        <dbReference type="ARBA" id="ARBA00022737"/>
    </source>
</evidence>
<dbReference type="Pfam" id="PF24883">
    <property type="entry name" value="NPHP3_N"/>
    <property type="match status" value="1"/>
</dbReference>
<dbReference type="Gene3D" id="3.40.50.1580">
    <property type="entry name" value="Nucleoside phosphorylase domain"/>
    <property type="match status" value="1"/>
</dbReference>
<gene>
    <name evidence="4" type="ORF">FHL15_005766</name>
</gene>
<dbReference type="InterPro" id="IPR015943">
    <property type="entry name" value="WD40/YVTN_repeat-like_dom_sf"/>
</dbReference>
<evidence type="ECO:0000256" key="2">
    <source>
        <dbReference type="PROSITE-ProRule" id="PRU00221"/>
    </source>
</evidence>
<dbReference type="SUPFAM" id="SSF101908">
    <property type="entry name" value="Putative isomerase YbhE"/>
    <property type="match status" value="1"/>
</dbReference>
<dbReference type="InterPro" id="IPR035994">
    <property type="entry name" value="Nucleoside_phosphorylase_sf"/>
</dbReference>
<dbReference type="PROSITE" id="PS50837">
    <property type="entry name" value="NACHT"/>
    <property type="match status" value="1"/>
</dbReference>
<dbReference type="SUPFAM" id="SSF53167">
    <property type="entry name" value="Purine and uridine phosphorylases"/>
    <property type="match status" value="1"/>
</dbReference>
<dbReference type="Proteomes" id="UP000319160">
    <property type="component" value="Unassembled WGS sequence"/>
</dbReference>
<dbReference type="InterPro" id="IPR053137">
    <property type="entry name" value="NLR-like"/>
</dbReference>
<dbReference type="SUPFAM" id="SSF52540">
    <property type="entry name" value="P-loop containing nucleoside triphosphate hydrolases"/>
    <property type="match status" value="1"/>
</dbReference>
<evidence type="ECO:0000313" key="4">
    <source>
        <dbReference type="EMBL" id="TRX93491.1"/>
    </source>
</evidence>
<dbReference type="SUPFAM" id="SSF50998">
    <property type="entry name" value="Quinoprotein alcohol dehydrogenase-like"/>
    <property type="match status" value="1"/>
</dbReference>
<dbReference type="EMBL" id="VFLP01000029">
    <property type="protein sequence ID" value="TRX93491.1"/>
    <property type="molecule type" value="Genomic_DNA"/>
</dbReference>
<keyword evidence="5" id="KW-1185">Reference proteome</keyword>
<feature type="repeat" description="WD" evidence="2">
    <location>
        <begin position="1227"/>
        <end position="1259"/>
    </location>
</feature>
<dbReference type="CDD" id="cd00200">
    <property type="entry name" value="WD40"/>
    <property type="match status" value="1"/>
</dbReference>
<dbReference type="InterPro" id="IPR007111">
    <property type="entry name" value="NACHT_NTPase"/>
</dbReference>
<keyword evidence="1" id="KW-0677">Repeat</keyword>
<dbReference type="InterPro" id="IPR036322">
    <property type="entry name" value="WD40_repeat_dom_sf"/>
</dbReference>
<dbReference type="STRING" id="2512241.A0A553HZX7"/>